<comment type="caution">
    <text evidence="1">The sequence shown here is derived from an EMBL/GenBank/DDBJ whole genome shotgun (WGS) entry which is preliminary data.</text>
</comment>
<dbReference type="InterPro" id="IPR029062">
    <property type="entry name" value="Class_I_gatase-like"/>
</dbReference>
<protein>
    <submittedName>
        <fullName evidence="1">Gamma-glutamyl-gamma-aminobutyrate hydrolase family protein</fullName>
    </submittedName>
</protein>
<dbReference type="RefSeq" id="WP_268944016.1">
    <property type="nucleotide sequence ID" value="NZ_JAPTYD010000057.1"/>
</dbReference>
<organism evidence="1 2">
    <name type="scientific">Paracoccus benzoatiresistens</name>
    <dbReference type="NCBI Taxonomy" id="2997341"/>
    <lineage>
        <taxon>Bacteria</taxon>
        <taxon>Pseudomonadati</taxon>
        <taxon>Pseudomonadota</taxon>
        <taxon>Alphaproteobacteria</taxon>
        <taxon>Rhodobacterales</taxon>
        <taxon>Paracoccaceae</taxon>
        <taxon>Paracoccus</taxon>
    </lineage>
</organism>
<dbReference type="Proteomes" id="UP001149822">
    <property type="component" value="Unassembled WGS sequence"/>
</dbReference>
<accession>A0ABT4J9V6</accession>
<dbReference type="EMBL" id="JAPTYD010000057">
    <property type="protein sequence ID" value="MCZ0963919.1"/>
    <property type="molecule type" value="Genomic_DNA"/>
</dbReference>
<dbReference type="SUPFAM" id="SSF52317">
    <property type="entry name" value="Class I glutamine amidotransferase-like"/>
    <property type="match status" value="1"/>
</dbReference>
<keyword evidence="1" id="KW-0378">Hydrolase</keyword>
<dbReference type="PROSITE" id="PS51273">
    <property type="entry name" value="GATASE_TYPE_1"/>
    <property type="match status" value="1"/>
</dbReference>
<gene>
    <name evidence="1" type="ORF">OU682_20190</name>
</gene>
<dbReference type="PANTHER" id="PTHR43235">
    <property type="entry name" value="GLUTAMINE AMIDOTRANSFERASE PB2B2.05-RELATED"/>
    <property type="match status" value="1"/>
</dbReference>
<reference evidence="1" key="1">
    <citation type="submission" date="2022-12" db="EMBL/GenBank/DDBJ databases">
        <title>Paracoccus sp. EF6 isolated from a lake water.</title>
        <authorList>
            <person name="Liu H."/>
        </authorList>
    </citation>
    <scope>NUCLEOTIDE SEQUENCE</scope>
    <source>
        <strain evidence="1">EF6</strain>
    </source>
</reference>
<keyword evidence="2" id="KW-1185">Reference proteome</keyword>
<dbReference type="CDD" id="cd01745">
    <property type="entry name" value="GATase1_2"/>
    <property type="match status" value="1"/>
</dbReference>
<name>A0ABT4J9V6_9RHOB</name>
<dbReference type="InterPro" id="IPR011697">
    <property type="entry name" value="Peptidase_C26"/>
</dbReference>
<sequence length="258" mass="27373">MTQSSPSKPVVGVLANQVHDGLLPGQSVDEKYLSALTELSDVDVIIIPALPSQHGYGTILSRIDGLLLTGAATNVHPKYFQPDAEEAAYQPFDIGRDDAALALIRLAAERDLPLLAICRGAQELNVAFGGTLHADIALDEAYGCHATWVKGAPLDVLYGPSHDLVIRPGGCIDRLLGEGPAQVNSLHVQAIAQVGEGLEVEAHAPDGTVEAVSIKGATFGLGLQWHPEYKAAENDISRPIFQAFGAAARDFCRKRRSA</sequence>
<dbReference type="InterPro" id="IPR044668">
    <property type="entry name" value="PuuD-like"/>
</dbReference>
<dbReference type="PANTHER" id="PTHR43235:SF1">
    <property type="entry name" value="GLUTAMINE AMIDOTRANSFERASE PB2B2.05-RELATED"/>
    <property type="match status" value="1"/>
</dbReference>
<evidence type="ECO:0000313" key="2">
    <source>
        <dbReference type="Proteomes" id="UP001149822"/>
    </source>
</evidence>
<evidence type="ECO:0000313" key="1">
    <source>
        <dbReference type="EMBL" id="MCZ0963919.1"/>
    </source>
</evidence>
<dbReference type="Pfam" id="PF07722">
    <property type="entry name" value="Peptidase_C26"/>
    <property type="match status" value="1"/>
</dbReference>
<dbReference type="Gene3D" id="3.40.50.880">
    <property type="match status" value="1"/>
</dbReference>
<proteinExistence type="predicted"/>
<dbReference type="GO" id="GO:0016787">
    <property type="term" value="F:hydrolase activity"/>
    <property type="evidence" value="ECO:0007669"/>
    <property type="project" value="UniProtKB-KW"/>
</dbReference>